<dbReference type="Proteomes" id="UP000007013">
    <property type="component" value="Chromosome"/>
</dbReference>
<dbReference type="STRING" id="452637.Oter_2742"/>
<keyword evidence="5" id="KW-0732">Signal</keyword>
<dbReference type="RefSeq" id="WP_012375558.1">
    <property type="nucleotide sequence ID" value="NC_010571.1"/>
</dbReference>
<dbReference type="Pfam" id="PF07221">
    <property type="entry name" value="GlcNAc_2-epim"/>
    <property type="match status" value="1"/>
</dbReference>
<dbReference type="eggNOG" id="COG2942">
    <property type="taxonomic scope" value="Bacteria"/>
</dbReference>
<dbReference type="InterPro" id="IPR012341">
    <property type="entry name" value="6hp_glycosidase-like_sf"/>
</dbReference>
<dbReference type="PANTHER" id="PTHR15108">
    <property type="entry name" value="N-ACYLGLUCOSAMINE-2-EPIMERASE"/>
    <property type="match status" value="1"/>
</dbReference>
<evidence type="ECO:0000256" key="2">
    <source>
        <dbReference type="ARBA" id="ARBA00008558"/>
    </source>
</evidence>
<dbReference type="GO" id="GO:0047736">
    <property type="term" value="F:cellobiose epimerase activity"/>
    <property type="evidence" value="ECO:0007669"/>
    <property type="project" value="UniProtKB-UniRule"/>
</dbReference>
<feature type="signal peptide" evidence="5">
    <location>
        <begin position="1"/>
        <end position="23"/>
    </location>
</feature>
<comment type="catalytic activity">
    <reaction evidence="1 4">
        <text>D-cellobiose = beta-D-glucosyl-(1-&gt;4)-D-mannopyranose</text>
        <dbReference type="Rhea" id="RHEA:23384"/>
        <dbReference type="ChEBI" id="CHEBI:17057"/>
        <dbReference type="ChEBI" id="CHEBI:47931"/>
        <dbReference type="EC" id="5.1.3.11"/>
    </reaction>
</comment>
<dbReference type="KEGG" id="ote:Oter_2742"/>
<dbReference type="EMBL" id="CP001032">
    <property type="protein sequence ID" value="ACB76023.1"/>
    <property type="molecule type" value="Genomic_DNA"/>
</dbReference>
<dbReference type="InterPro" id="IPR008928">
    <property type="entry name" value="6-hairpin_glycosidase_sf"/>
</dbReference>
<name>B1ZW09_OPITP</name>
<feature type="chain" id="PRO_5002772161" description="Cellobiose 2-epimerase" evidence="5">
    <location>
        <begin position="24"/>
        <end position="434"/>
    </location>
</feature>
<evidence type="ECO:0000313" key="6">
    <source>
        <dbReference type="EMBL" id="ACB76023.1"/>
    </source>
</evidence>
<protein>
    <recommendedName>
        <fullName evidence="4">Cellobiose 2-epimerase</fullName>
        <shortName evidence="4">CE</shortName>
        <ecNumber evidence="4">5.1.3.11</ecNumber>
    </recommendedName>
</protein>
<dbReference type="AlphaFoldDB" id="B1ZW09"/>
<dbReference type="EC" id="5.1.3.11" evidence="4"/>
<dbReference type="InterPro" id="IPR028584">
    <property type="entry name" value="Cellobiose_2_epim"/>
</dbReference>
<evidence type="ECO:0000313" key="7">
    <source>
        <dbReference type="Proteomes" id="UP000007013"/>
    </source>
</evidence>
<gene>
    <name evidence="6" type="ordered locus">Oter_2742</name>
</gene>
<evidence type="ECO:0000256" key="3">
    <source>
        <dbReference type="ARBA" id="ARBA00023235"/>
    </source>
</evidence>
<organism evidence="6 7">
    <name type="scientific">Opitutus terrae (strain DSM 11246 / JCM 15787 / PB90-1)</name>
    <dbReference type="NCBI Taxonomy" id="452637"/>
    <lineage>
        <taxon>Bacteria</taxon>
        <taxon>Pseudomonadati</taxon>
        <taxon>Verrucomicrobiota</taxon>
        <taxon>Opitutia</taxon>
        <taxon>Opitutales</taxon>
        <taxon>Opitutaceae</taxon>
        <taxon>Opitutus</taxon>
    </lineage>
</organism>
<dbReference type="SUPFAM" id="SSF48208">
    <property type="entry name" value="Six-hairpin glycosidases"/>
    <property type="match status" value="1"/>
</dbReference>
<sequence length="434" mass="49772">MKFGPLRLALALGSVALSMTVQASSAAAPVATPSLDAYAQEVEAELRGNILPFWLEHTRDRERGGFYGMIDGDRHVRRDAPRGALLTARVLWTFSAAYRHYHDPAYLEMARWAFDDLWARFWDQEHGGLYWRTNADGKPQDDRKVVYVQAFGIYGLSEFYRATGERLALERAQQIYRLLEKHSHDRTNFGYFEEFTRDWKISRARGPRRSAMGSRDQKSQNVHLHILEAYTNLLRVWPDAGLKANLRELIEVMQTRVLDRSTHHLRLFLKEDWTPASDEISFGHDIEYSWLLVEAAEVLGDEAVMREAKETTVRIAAVTLEQGVDPDGGVLGEAGPHGLTNTFKEWWPQAEATVGFLNAYQLGAGEKYLAASRHSWEFIEQHLVDHQKGEWLHGVSRDGREKSTHKVSFWKCPYHNGRACLELINRLRAPRLTN</sequence>
<keyword evidence="7" id="KW-1185">Reference proteome</keyword>
<evidence type="ECO:0000256" key="5">
    <source>
        <dbReference type="SAM" id="SignalP"/>
    </source>
</evidence>
<accession>B1ZW09</accession>
<comment type="similarity">
    <text evidence="2">Belongs to the N-acylglucosamine 2-epimerase family.</text>
</comment>
<proteinExistence type="inferred from homology"/>
<dbReference type="GO" id="GO:0005975">
    <property type="term" value="P:carbohydrate metabolic process"/>
    <property type="evidence" value="ECO:0007669"/>
    <property type="project" value="InterPro"/>
</dbReference>
<comment type="similarity">
    <text evidence="4">Belongs to the cellobiose 2-epimerase family.</text>
</comment>
<dbReference type="Gene3D" id="1.50.10.10">
    <property type="match status" value="1"/>
</dbReference>
<reference evidence="6 7" key="1">
    <citation type="journal article" date="2011" name="J. Bacteriol.">
        <title>Genome sequence of the verrucomicrobium Opitutus terrae PB90-1, an abundant inhabitant of rice paddy soil ecosystems.</title>
        <authorList>
            <person name="van Passel M.W."/>
            <person name="Kant R."/>
            <person name="Palva A."/>
            <person name="Copeland A."/>
            <person name="Lucas S."/>
            <person name="Lapidus A."/>
            <person name="Glavina del Rio T."/>
            <person name="Pitluck S."/>
            <person name="Goltsman E."/>
            <person name="Clum A."/>
            <person name="Sun H."/>
            <person name="Schmutz J."/>
            <person name="Larimer F.W."/>
            <person name="Land M.L."/>
            <person name="Hauser L."/>
            <person name="Kyrpides N."/>
            <person name="Mikhailova N."/>
            <person name="Richardson P.P."/>
            <person name="Janssen P.H."/>
            <person name="de Vos W.M."/>
            <person name="Smidt H."/>
        </authorList>
    </citation>
    <scope>NUCLEOTIDE SEQUENCE [LARGE SCALE GENOMIC DNA]</scope>
    <source>
        <strain evidence="7">DSM 11246 / JCM 15787 / PB90-1</strain>
    </source>
</reference>
<keyword evidence="3 4" id="KW-0413">Isomerase</keyword>
<evidence type="ECO:0000256" key="1">
    <source>
        <dbReference type="ARBA" id="ARBA00001470"/>
    </source>
</evidence>
<dbReference type="InterPro" id="IPR010819">
    <property type="entry name" value="AGE/CE"/>
</dbReference>
<comment type="function">
    <text evidence="4">Catalyzes the reversible epimerization of cellobiose to 4-O-beta-D-glucopyranosyl-D-mannose (Glc-Man).</text>
</comment>
<evidence type="ECO:0000256" key="4">
    <source>
        <dbReference type="HAMAP-Rule" id="MF_00929"/>
    </source>
</evidence>
<dbReference type="HOGENOM" id="CLU_046651_3_0_0"/>
<dbReference type="HAMAP" id="MF_00929">
    <property type="entry name" value="Cellobiose_2_epim"/>
    <property type="match status" value="1"/>
</dbReference>